<evidence type="ECO:0000256" key="6">
    <source>
        <dbReference type="ARBA" id="ARBA00023273"/>
    </source>
</evidence>
<evidence type="ECO:0000259" key="11">
    <source>
        <dbReference type="Pfam" id="PF25144"/>
    </source>
</evidence>
<keyword evidence="6" id="KW-0966">Cell projection</keyword>
<evidence type="ECO:0000259" key="12">
    <source>
        <dbReference type="Pfam" id="PF25295"/>
    </source>
</evidence>
<evidence type="ECO:0000259" key="10">
    <source>
        <dbReference type="Pfam" id="PF23381"/>
    </source>
</evidence>
<dbReference type="InterPro" id="IPR036322">
    <property type="entry name" value="WD40_repeat_dom_sf"/>
</dbReference>
<organism evidence="13 14">
    <name type="scientific">Diabrotica balteata</name>
    <name type="common">Banded cucumber beetle</name>
    <dbReference type="NCBI Taxonomy" id="107213"/>
    <lineage>
        <taxon>Eukaryota</taxon>
        <taxon>Metazoa</taxon>
        <taxon>Ecdysozoa</taxon>
        <taxon>Arthropoda</taxon>
        <taxon>Hexapoda</taxon>
        <taxon>Insecta</taxon>
        <taxon>Pterygota</taxon>
        <taxon>Neoptera</taxon>
        <taxon>Endopterygota</taxon>
        <taxon>Coleoptera</taxon>
        <taxon>Polyphaga</taxon>
        <taxon>Cucujiformia</taxon>
        <taxon>Chrysomeloidea</taxon>
        <taxon>Chrysomelidae</taxon>
        <taxon>Galerucinae</taxon>
        <taxon>Diabroticina</taxon>
        <taxon>Diabroticites</taxon>
        <taxon>Diabrotica</taxon>
    </lineage>
</organism>
<dbReference type="Pfam" id="PF23377">
    <property type="entry name" value="Beta-prop_IFT122_2nd"/>
    <property type="match status" value="1"/>
</dbReference>
<feature type="domain" description="IFT122 first beta-propeller" evidence="10">
    <location>
        <begin position="215"/>
        <end position="320"/>
    </location>
</feature>
<dbReference type="InterPro" id="IPR057411">
    <property type="entry name" value="TPR_IFT122"/>
</dbReference>
<dbReference type="GO" id="GO:0061512">
    <property type="term" value="P:protein localization to cilium"/>
    <property type="evidence" value="ECO:0007669"/>
    <property type="project" value="TreeGrafter"/>
</dbReference>
<dbReference type="InterPro" id="IPR056152">
    <property type="entry name" value="Beta-prop_IFT122_2nd"/>
</dbReference>
<sequence>MRYLPKWVDKIQDTEKHSQSPTKSGFSFRLGSSKPQTSTKQLSIYDLCFKPDGTQLIVAGGNHVLVYDTNDGTLVQLLKGHKDKVHAVCYARNGEKFASGSADKTVIIWSNKLEGLLKYSHGDSVQCLAFNPLSHTLASCALSDFAFWSTEQKSVQKHKVNVRINSCSWTNDGQYLALGCSNGTISIRNKQGEEKHKIERPNNPAIWALSWCPNKDDPTDTLCVTDWNKNLSFYTLGGKLVGKERHIGYEALRVRYFAQGEFILIGGLNMACTMYTKEGIKLGCIGEMQNSWVWCCEAHPSGNFVAIGCEDGTVAYYQLVFNMVHGLFRERYAFRENMTDIIIQHLITEQKVRIKCRDLIKKIAIYTDRLAVQLPERVVIYELYSKDSNDMHYRAKEKITQRLECSLLVVCSEHLVICQEKTLQSMFFSGEKEKVWNFESPIRYIKNIGGPPGMEGLLLGLKNGQVWEVHLDNIHAALKVTVNEGIRCLDLSQLSEKLAVVDDSGLCQIFNFETGELLFQEANANSVSFNNLYEDMLAYSGDNTLSIKVTDFPAHTQTMGGFVVGLTGSKVFCLNGFSMNTLELPLSTPMYQYIDKRMYEEAYKVACLGVTQGDWEELAHAALEHLDFKIARLAFVRLQDFTYLELIDDLQDLQQKGNYPKEVMIGDILAHKGKLKEAAKMYQRAGHEYKALTMYTDLRMFDEAQEYLGSNDNTDLIKRKADWARNINEHKAAADMYLSIGDNLSAVEIFAANGWGDQLIDLARKLEKSDRSTLLTIAKHLKRLNHSSAAAEIYRRLGDSEAVLRLHVEAKEWKQAFALVRDQPQYNALVYVPYAHWLAESDKFVEAQKAFHKAGKSQEAFKVFIQLTDNAVSECRFQDASYYYWIISRQYLDMSREHEEKREQYLNYFRSNEKLAEIYYAYNTIHKYLEEPFTSYMPEALFNISRFLMTEATGQKHRIKGVSTFAVFYTLAKQAKKLGANKLAKQLFDKITNLRVPLKFQEQVEIATIAVRAKPYSDPEELLPMCYRCSTYNPLSTITNNCVKCGEKFVYSFVSFELLPLVEFKLEDGISDEEAVRLIETPIIEKKEENWRENISETQQTLQLDTSSEEELDPFTTKVIKTSEFQPITVGRKTLLSLDTSSVLICRWPMPLRHQYFRNLLPELHISMCDFCFKCFHVDDFELQTLQNGYCPFCRSSATNLVVESSDDV</sequence>
<gene>
    <name evidence="13" type="ORF">DIABBA_LOCUS10641</name>
</gene>
<feature type="region of interest" description="Disordered" evidence="8">
    <location>
        <begin position="14"/>
        <end position="35"/>
    </location>
</feature>
<dbReference type="SUPFAM" id="SSF48371">
    <property type="entry name" value="ARM repeat"/>
    <property type="match status" value="1"/>
</dbReference>
<dbReference type="Proteomes" id="UP001153709">
    <property type="component" value="Chromosome 7"/>
</dbReference>
<dbReference type="InterPro" id="IPR001680">
    <property type="entry name" value="WD40_rpt"/>
</dbReference>
<evidence type="ECO:0000256" key="5">
    <source>
        <dbReference type="ARBA" id="ARBA00023069"/>
    </source>
</evidence>
<dbReference type="PANTHER" id="PTHR12764:SF4">
    <property type="entry name" value="INTRAFLAGELLAR TRANSPORT PROTEIN 122 HOMOLOG"/>
    <property type="match status" value="1"/>
</dbReference>
<dbReference type="InterPro" id="IPR056838">
    <property type="entry name" value="Zn_ribbon_IFT122"/>
</dbReference>
<dbReference type="SUPFAM" id="SSF50978">
    <property type="entry name" value="WD40 repeat-like"/>
    <property type="match status" value="2"/>
</dbReference>
<dbReference type="EMBL" id="OU898282">
    <property type="protein sequence ID" value="CAG9837675.1"/>
    <property type="molecule type" value="Genomic_DNA"/>
</dbReference>
<keyword evidence="3 7" id="KW-0853">WD repeat</keyword>
<dbReference type="FunFam" id="2.130.10.10:FF:001020">
    <property type="entry name" value="Intraflagellar transport protein 122 homolog"/>
    <property type="match status" value="1"/>
</dbReference>
<reference evidence="13" key="1">
    <citation type="submission" date="2022-01" db="EMBL/GenBank/DDBJ databases">
        <authorList>
            <person name="King R."/>
        </authorList>
    </citation>
    <scope>NUCLEOTIDE SEQUENCE</scope>
</reference>
<evidence type="ECO:0000256" key="3">
    <source>
        <dbReference type="ARBA" id="ARBA00022574"/>
    </source>
</evidence>
<dbReference type="InterPro" id="IPR016024">
    <property type="entry name" value="ARM-type_fold"/>
</dbReference>
<dbReference type="OrthoDB" id="10255582at2759"/>
<dbReference type="InterPro" id="IPR039857">
    <property type="entry name" value="Ift122/121"/>
</dbReference>
<dbReference type="Pfam" id="PF23381">
    <property type="entry name" value="Beta-prop_IFT122_1st"/>
    <property type="match status" value="2"/>
</dbReference>
<feature type="domain" description="IFT122 second beta-propeller" evidence="9">
    <location>
        <begin position="325"/>
        <end position="579"/>
    </location>
</feature>
<evidence type="ECO:0000313" key="13">
    <source>
        <dbReference type="EMBL" id="CAG9837675.1"/>
    </source>
</evidence>
<dbReference type="Gene3D" id="1.25.40.470">
    <property type="match status" value="1"/>
</dbReference>
<evidence type="ECO:0000256" key="7">
    <source>
        <dbReference type="PROSITE-ProRule" id="PRU00221"/>
    </source>
</evidence>
<dbReference type="GO" id="GO:0035721">
    <property type="term" value="P:intraciliary retrograde transport"/>
    <property type="evidence" value="ECO:0007669"/>
    <property type="project" value="TreeGrafter"/>
</dbReference>
<dbReference type="PANTHER" id="PTHR12764">
    <property type="entry name" value="WD REPEAT DOMAIN-RELATED"/>
    <property type="match status" value="1"/>
</dbReference>
<evidence type="ECO:0000256" key="1">
    <source>
        <dbReference type="ARBA" id="ARBA00004138"/>
    </source>
</evidence>
<feature type="repeat" description="WD" evidence="7">
    <location>
        <begin position="78"/>
        <end position="110"/>
    </location>
</feature>
<protein>
    <recommendedName>
        <fullName evidence="2">Intraflagellar transport protein 122 homolog</fullName>
    </recommendedName>
</protein>
<dbReference type="Gene3D" id="2.130.10.10">
    <property type="entry name" value="YVTN repeat-like/Quinoprotein amine dehydrogenase"/>
    <property type="match status" value="2"/>
</dbReference>
<accession>A0A9N9TAK4</accession>
<dbReference type="Pfam" id="PF25144">
    <property type="entry name" value="Zn_ribbon_IFT122"/>
    <property type="match status" value="1"/>
</dbReference>
<evidence type="ECO:0000259" key="9">
    <source>
        <dbReference type="Pfam" id="PF23377"/>
    </source>
</evidence>
<comment type="subcellular location">
    <subcellularLocation>
        <location evidence="1">Cell projection</location>
        <location evidence="1">Cilium</location>
    </subcellularLocation>
</comment>
<keyword evidence="14" id="KW-1185">Reference proteome</keyword>
<dbReference type="GO" id="GO:1905515">
    <property type="term" value="P:non-motile cilium assembly"/>
    <property type="evidence" value="ECO:0007669"/>
    <property type="project" value="TreeGrafter"/>
</dbReference>
<dbReference type="Pfam" id="PF25143">
    <property type="entry name" value="Zn_ribbon_IFT122_C"/>
    <property type="match status" value="1"/>
</dbReference>
<evidence type="ECO:0000256" key="4">
    <source>
        <dbReference type="ARBA" id="ARBA00022737"/>
    </source>
</evidence>
<dbReference type="PROSITE" id="PS50082">
    <property type="entry name" value="WD_REPEATS_2"/>
    <property type="match status" value="1"/>
</dbReference>
<evidence type="ECO:0000313" key="14">
    <source>
        <dbReference type="Proteomes" id="UP001153709"/>
    </source>
</evidence>
<feature type="domain" description="Intraflagellar transport protein 122 homolog TPR" evidence="12">
    <location>
        <begin position="587"/>
        <end position="953"/>
    </location>
</feature>
<dbReference type="SMART" id="SM00320">
    <property type="entry name" value="WD40"/>
    <property type="match status" value="7"/>
</dbReference>
<dbReference type="AlphaFoldDB" id="A0A9N9TAK4"/>
<keyword evidence="5" id="KW-0969">Cilium</keyword>
<evidence type="ECO:0000256" key="8">
    <source>
        <dbReference type="SAM" id="MobiDB-lite"/>
    </source>
</evidence>
<evidence type="ECO:0000256" key="2">
    <source>
        <dbReference type="ARBA" id="ARBA00019442"/>
    </source>
</evidence>
<feature type="domain" description="IFT122 zinc ribbon" evidence="11">
    <location>
        <begin position="1020"/>
        <end position="1062"/>
    </location>
</feature>
<dbReference type="GO" id="GO:0030991">
    <property type="term" value="C:intraciliary transport particle A"/>
    <property type="evidence" value="ECO:0007669"/>
    <property type="project" value="TreeGrafter"/>
</dbReference>
<feature type="domain" description="IFT122 first beta-propeller" evidence="10">
    <location>
        <begin position="43"/>
        <end position="214"/>
    </location>
</feature>
<dbReference type="Pfam" id="PF25295">
    <property type="entry name" value="TPR_IFT122"/>
    <property type="match status" value="1"/>
</dbReference>
<keyword evidence="4" id="KW-0677">Repeat</keyword>
<dbReference type="GO" id="GO:0097730">
    <property type="term" value="C:non-motile cilium"/>
    <property type="evidence" value="ECO:0007669"/>
    <property type="project" value="TreeGrafter"/>
</dbReference>
<dbReference type="InterPro" id="IPR015943">
    <property type="entry name" value="WD40/YVTN_repeat-like_dom_sf"/>
</dbReference>
<dbReference type="PROSITE" id="PS50294">
    <property type="entry name" value="WD_REPEATS_REGION"/>
    <property type="match status" value="1"/>
</dbReference>
<proteinExistence type="predicted"/>
<dbReference type="InterPro" id="IPR056153">
    <property type="entry name" value="Beta-prop_IFT122_1st"/>
</dbReference>
<name>A0A9N9TAK4_DIABA</name>